<dbReference type="OrthoDB" id="1933235at2"/>
<evidence type="ECO:0008006" key="4">
    <source>
        <dbReference type="Google" id="ProtNLM"/>
    </source>
</evidence>
<name>A0A174D6Y1_9CLOT</name>
<sequence length="171" mass="19328">MKKFLIICILGISVSSLVSCGTTEVNQDNIPNKYPIDEYLEKGATLQEYTKSGDALMVDSEGQKFLAAYNSTYKPLLTDDGVLMPLIIVKNTPYYFDYEEVETALPNGYKKARISFFSGNSEKLIGESDIYKFTNSTTAYYNKDDTDTIYVKLEGKKGYQLWKTYDTLATN</sequence>
<evidence type="ECO:0000313" key="3">
    <source>
        <dbReference type="Proteomes" id="UP000095594"/>
    </source>
</evidence>
<evidence type="ECO:0000313" key="2">
    <source>
        <dbReference type="EMBL" id="CUO19646.1"/>
    </source>
</evidence>
<protein>
    <recommendedName>
        <fullName evidence="4">Lipoprotein</fullName>
    </recommendedName>
</protein>
<dbReference type="AlphaFoldDB" id="A0A174D6Y1"/>
<dbReference type="PROSITE" id="PS51257">
    <property type="entry name" value="PROKAR_LIPOPROTEIN"/>
    <property type="match status" value="1"/>
</dbReference>
<dbReference type="EMBL" id="CYZX01000006">
    <property type="protein sequence ID" value="CUO19646.1"/>
    <property type="molecule type" value="Genomic_DNA"/>
</dbReference>
<proteinExistence type="predicted"/>
<keyword evidence="1" id="KW-0732">Signal</keyword>
<dbReference type="Proteomes" id="UP000095594">
    <property type="component" value="Unassembled WGS sequence"/>
</dbReference>
<feature type="chain" id="PRO_5038663897" description="Lipoprotein" evidence="1">
    <location>
        <begin position="21"/>
        <end position="171"/>
    </location>
</feature>
<accession>A0A174D6Y1</accession>
<organism evidence="2 3">
    <name type="scientific">Clostridium disporicum</name>
    <dbReference type="NCBI Taxonomy" id="84024"/>
    <lineage>
        <taxon>Bacteria</taxon>
        <taxon>Bacillati</taxon>
        <taxon>Bacillota</taxon>
        <taxon>Clostridia</taxon>
        <taxon>Eubacteriales</taxon>
        <taxon>Clostridiaceae</taxon>
        <taxon>Clostridium</taxon>
    </lineage>
</organism>
<feature type="signal peptide" evidence="1">
    <location>
        <begin position="1"/>
        <end position="20"/>
    </location>
</feature>
<evidence type="ECO:0000256" key="1">
    <source>
        <dbReference type="SAM" id="SignalP"/>
    </source>
</evidence>
<gene>
    <name evidence="2" type="ORF">ERS852471_01114</name>
</gene>
<dbReference type="RefSeq" id="WP_055264634.1">
    <property type="nucleotide sequence ID" value="NZ_CABIXQ010000006.1"/>
</dbReference>
<reference evidence="2 3" key="1">
    <citation type="submission" date="2015-09" db="EMBL/GenBank/DDBJ databases">
        <authorList>
            <consortium name="Pathogen Informatics"/>
        </authorList>
    </citation>
    <scope>NUCLEOTIDE SEQUENCE [LARGE SCALE GENOMIC DNA]</scope>
    <source>
        <strain evidence="2 3">2789STDY5834856</strain>
    </source>
</reference>